<evidence type="ECO:0000313" key="1">
    <source>
        <dbReference type="EMBL" id="PON35690.1"/>
    </source>
</evidence>
<evidence type="ECO:0000313" key="2">
    <source>
        <dbReference type="Proteomes" id="UP000237105"/>
    </source>
</evidence>
<dbReference type="AlphaFoldDB" id="A0A2P5AGN1"/>
<organism evidence="1 2">
    <name type="scientific">Parasponia andersonii</name>
    <name type="common">Sponia andersonii</name>
    <dbReference type="NCBI Taxonomy" id="3476"/>
    <lineage>
        <taxon>Eukaryota</taxon>
        <taxon>Viridiplantae</taxon>
        <taxon>Streptophyta</taxon>
        <taxon>Embryophyta</taxon>
        <taxon>Tracheophyta</taxon>
        <taxon>Spermatophyta</taxon>
        <taxon>Magnoliopsida</taxon>
        <taxon>eudicotyledons</taxon>
        <taxon>Gunneridae</taxon>
        <taxon>Pentapetalae</taxon>
        <taxon>rosids</taxon>
        <taxon>fabids</taxon>
        <taxon>Rosales</taxon>
        <taxon>Cannabaceae</taxon>
        <taxon>Parasponia</taxon>
    </lineage>
</organism>
<dbReference type="OrthoDB" id="10377407at2759"/>
<reference evidence="2" key="1">
    <citation type="submission" date="2016-06" db="EMBL/GenBank/DDBJ databases">
        <title>Parallel loss of symbiosis genes in relatives of nitrogen-fixing non-legume Parasponia.</title>
        <authorList>
            <person name="Van Velzen R."/>
            <person name="Holmer R."/>
            <person name="Bu F."/>
            <person name="Rutten L."/>
            <person name="Van Zeijl A."/>
            <person name="Liu W."/>
            <person name="Santuari L."/>
            <person name="Cao Q."/>
            <person name="Sharma T."/>
            <person name="Shen D."/>
            <person name="Roswanjaya Y."/>
            <person name="Wardhani T."/>
            <person name="Kalhor M.S."/>
            <person name="Jansen J."/>
            <person name="Van den Hoogen J."/>
            <person name="Gungor B."/>
            <person name="Hartog M."/>
            <person name="Hontelez J."/>
            <person name="Verver J."/>
            <person name="Yang W.-C."/>
            <person name="Schijlen E."/>
            <person name="Repin R."/>
            <person name="Schilthuizen M."/>
            <person name="Schranz E."/>
            <person name="Heidstra R."/>
            <person name="Miyata K."/>
            <person name="Fedorova E."/>
            <person name="Kohlen W."/>
            <person name="Bisseling T."/>
            <person name="Smit S."/>
            <person name="Geurts R."/>
        </authorList>
    </citation>
    <scope>NUCLEOTIDE SEQUENCE [LARGE SCALE GENOMIC DNA]</scope>
    <source>
        <strain evidence="2">cv. WU1-14</strain>
    </source>
</reference>
<dbReference type="EMBL" id="JXTB01000601">
    <property type="protein sequence ID" value="PON35690.1"/>
    <property type="molecule type" value="Genomic_DNA"/>
</dbReference>
<sequence length="80" mass="9600">MVEARGYGCGRKRRRFGTDRGFAFFYNAIRRQLLWFSSPRREEEESGCRVQAPKMELWPWALLKFSPIGFQTCFLWARFV</sequence>
<name>A0A2P5AGN1_PARAD</name>
<dbReference type="Proteomes" id="UP000237105">
    <property type="component" value="Unassembled WGS sequence"/>
</dbReference>
<accession>A0A2P5AGN1</accession>
<gene>
    <name evidence="1" type="ORF">PanWU01x14_334280</name>
</gene>
<keyword evidence="2" id="KW-1185">Reference proteome</keyword>
<protein>
    <submittedName>
        <fullName evidence="1">Uncharacterized protein</fullName>
    </submittedName>
</protein>
<comment type="caution">
    <text evidence="1">The sequence shown here is derived from an EMBL/GenBank/DDBJ whole genome shotgun (WGS) entry which is preliminary data.</text>
</comment>
<proteinExistence type="predicted"/>